<dbReference type="Proteomes" id="UP000192596">
    <property type="component" value="Unassembled WGS sequence"/>
</dbReference>
<dbReference type="InterPro" id="IPR029016">
    <property type="entry name" value="GAF-like_dom_sf"/>
</dbReference>
<evidence type="ECO:0000313" key="9">
    <source>
        <dbReference type="EMBL" id="OQN96423.1"/>
    </source>
</evidence>
<comment type="caution">
    <text evidence="9">The sequence shown here is derived from an EMBL/GenBank/DDBJ whole genome shotgun (WGS) entry which is preliminary data.</text>
</comment>
<feature type="domain" description="Response regulatory" evidence="8">
    <location>
        <begin position="1486"/>
        <end position="1620"/>
    </location>
</feature>
<evidence type="ECO:0000256" key="4">
    <source>
        <dbReference type="ARBA" id="ARBA00022777"/>
    </source>
</evidence>
<feature type="compositionally biased region" description="Polar residues" evidence="6">
    <location>
        <begin position="606"/>
        <end position="615"/>
    </location>
</feature>
<dbReference type="GO" id="GO:0009927">
    <property type="term" value="F:histidine phosphotransfer kinase activity"/>
    <property type="evidence" value="ECO:0007669"/>
    <property type="project" value="TreeGrafter"/>
</dbReference>
<evidence type="ECO:0000256" key="1">
    <source>
        <dbReference type="ARBA" id="ARBA00000085"/>
    </source>
</evidence>
<dbReference type="Gene3D" id="3.40.50.720">
    <property type="entry name" value="NAD(P)-binding Rossmann-like Domain"/>
    <property type="match status" value="1"/>
</dbReference>
<feature type="region of interest" description="Disordered" evidence="6">
    <location>
        <begin position="841"/>
        <end position="873"/>
    </location>
</feature>
<comment type="catalytic activity">
    <reaction evidence="1">
        <text>ATP + protein L-histidine = ADP + protein N-phospho-L-histidine.</text>
        <dbReference type="EC" id="2.7.13.3"/>
    </reaction>
</comment>
<dbReference type="InterPro" id="IPR002347">
    <property type="entry name" value="SDR_fam"/>
</dbReference>
<feature type="region of interest" description="Disordered" evidence="6">
    <location>
        <begin position="594"/>
        <end position="688"/>
    </location>
</feature>
<dbReference type="SUPFAM" id="SSF47384">
    <property type="entry name" value="Homodimeric domain of signal transducing histidine kinase"/>
    <property type="match status" value="1"/>
</dbReference>
<keyword evidence="3" id="KW-0808">Transferase</keyword>
<dbReference type="InterPro" id="IPR003594">
    <property type="entry name" value="HATPase_dom"/>
</dbReference>
<dbReference type="EMBL" id="NAJO01000066">
    <property type="protein sequence ID" value="OQN96423.1"/>
    <property type="molecule type" value="Genomic_DNA"/>
</dbReference>
<dbReference type="GO" id="GO:0000155">
    <property type="term" value="F:phosphorelay sensor kinase activity"/>
    <property type="evidence" value="ECO:0007669"/>
    <property type="project" value="InterPro"/>
</dbReference>
<feature type="compositionally biased region" description="Basic and acidic residues" evidence="6">
    <location>
        <begin position="338"/>
        <end position="347"/>
    </location>
</feature>
<dbReference type="SMART" id="SM00448">
    <property type="entry name" value="REC"/>
    <property type="match status" value="1"/>
</dbReference>
<name>A0A1V8SBH2_9PEZI</name>
<dbReference type="Pfam" id="PF00512">
    <property type="entry name" value="HisKA"/>
    <property type="match status" value="1"/>
</dbReference>
<keyword evidence="4" id="KW-0418">Kinase</keyword>
<dbReference type="InParanoid" id="A0A1V8SBH2"/>
<dbReference type="SUPFAM" id="SSF51735">
    <property type="entry name" value="NAD(P)-binding Rossmann-fold domains"/>
    <property type="match status" value="1"/>
</dbReference>
<evidence type="ECO:0000259" key="8">
    <source>
        <dbReference type="PROSITE" id="PS50110"/>
    </source>
</evidence>
<dbReference type="InterPro" id="IPR005467">
    <property type="entry name" value="His_kinase_dom"/>
</dbReference>
<feature type="compositionally biased region" description="Polar residues" evidence="6">
    <location>
        <begin position="855"/>
        <end position="865"/>
    </location>
</feature>
<keyword evidence="5" id="KW-0597">Phosphoprotein</keyword>
<dbReference type="PROSITE" id="PS50110">
    <property type="entry name" value="RESPONSE_REGULATORY"/>
    <property type="match status" value="1"/>
</dbReference>
<proteinExistence type="predicted"/>
<evidence type="ECO:0000256" key="6">
    <source>
        <dbReference type="SAM" id="MobiDB-lite"/>
    </source>
</evidence>
<dbReference type="Gene3D" id="1.10.287.130">
    <property type="match status" value="1"/>
</dbReference>
<feature type="region of interest" description="Disordered" evidence="6">
    <location>
        <begin position="322"/>
        <end position="347"/>
    </location>
</feature>
<dbReference type="InterPro" id="IPR011006">
    <property type="entry name" value="CheY-like_superfamily"/>
</dbReference>
<dbReference type="CDD" id="cd17546">
    <property type="entry name" value="REC_hyHK_CKI1_RcsC-like"/>
    <property type="match status" value="1"/>
</dbReference>
<protein>
    <recommendedName>
        <fullName evidence="2">histidine kinase</fullName>
        <ecNumber evidence="2">2.7.13.3</ecNumber>
    </recommendedName>
</protein>
<dbReference type="InterPro" id="IPR003661">
    <property type="entry name" value="HisK_dim/P_dom"/>
</dbReference>
<dbReference type="EC" id="2.7.13.3" evidence="2"/>
<dbReference type="PANTHER" id="PTHR43047:SF72">
    <property type="entry name" value="OSMOSENSING HISTIDINE PROTEIN KINASE SLN1"/>
    <property type="match status" value="1"/>
</dbReference>
<dbReference type="SUPFAM" id="SSF52172">
    <property type="entry name" value="CheY-like"/>
    <property type="match status" value="1"/>
</dbReference>
<dbReference type="STRING" id="1507870.A0A1V8SBH2"/>
<dbReference type="SMART" id="SM00387">
    <property type="entry name" value="HATPase_c"/>
    <property type="match status" value="1"/>
</dbReference>
<evidence type="ECO:0000256" key="2">
    <source>
        <dbReference type="ARBA" id="ARBA00012438"/>
    </source>
</evidence>
<dbReference type="FunFam" id="3.30.450.40:FF:000083">
    <property type="entry name" value="Sensor histidine kinase/response regulator, putative (AFU_orthologue AFUA_4G00660)"/>
    <property type="match status" value="1"/>
</dbReference>
<dbReference type="InterPro" id="IPR036890">
    <property type="entry name" value="HATPase_C_sf"/>
</dbReference>
<dbReference type="Gene3D" id="3.30.450.40">
    <property type="match status" value="1"/>
</dbReference>
<dbReference type="Pfam" id="PF00106">
    <property type="entry name" value="adh_short"/>
    <property type="match status" value="1"/>
</dbReference>
<evidence type="ECO:0000259" key="7">
    <source>
        <dbReference type="PROSITE" id="PS50109"/>
    </source>
</evidence>
<feature type="region of interest" description="Disordered" evidence="6">
    <location>
        <begin position="775"/>
        <end position="816"/>
    </location>
</feature>
<dbReference type="PANTHER" id="PTHR43047">
    <property type="entry name" value="TWO-COMPONENT HISTIDINE PROTEIN KINASE"/>
    <property type="match status" value="1"/>
</dbReference>
<feature type="domain" description="Histidine kinase" evidence="7">
    <location>
        <begin position="972"/>
        <end position="1244"/>
    </location>
</feature>
<dbReference type="OrthoDB" id="303614at2759"/>
<dbReference type="Gene3D" id="3.30.565.10">
    <property type="entry name" value="Histidine kinase-like ATPase, C-terminal domain"/>
    <property type="match status" value="1"/>
</dbReference>
<dbReference type="Pfam" id="PF02518">
    <property type="entry name" value="HATPase_c"/>
    <property type="match status" value="1"/>
</dbReference>
<feature type="modified residue" description="4-aspartylphosphate" evidence="5">
    <location>
        <position position="1550"/>
    </location>
</feature>
<evidence type="ECO:0000313" key="10">
    <source>
        <dbReference type="Proteomes" id="UP000192596"/>
    </source>
</evidence>
<dbReference type="InterPro" id="IPR036291">
    <property type="entry name" value="NAD(P)-bd_dom_sf"/>
</dbReference>
<keyword evidence="10" id="KW-1185">Reference proteome</keyword>
<organism evidence="9 10">
    <name type="scientific">Cryoendolithus antarcticus</name>
    <dbReference type="NCBI Taxonomy" id="1507870"/>
    <lineage>
        <taxon>Eukaryota</taxon>
        <taxon>Fungi</taxon>
        <taxon>Dikarya</taxon>
        <taxon>Ascomycota</taxon>
        <taxon>Pezizomycotina</taxon>
        <taxon>Dothideomycetes</taxon>
        <taxon>Dothideomycetidae</taxon>
        <taxon>Cladosporiales</taxon>
        <taxon>Cladosporiaceae</taxon>
        <taxon>Cryoendolithus</taxon>
    </lineage>
</organism>
<dbReference type="SMART" id="SM00388">
    <property type="entry name" value="HisKA"/>
    <property type="match status" value="1"/>
</dbReference>
<dbReference type="Gene3D" id="3.40.50.2300">
    <property type="match status" value="1"/>
</dbReference>
<dbReference type="CDD" id="cd00082">
    <property type="entry name" value="HisKA"/>
    <property type="match status" value="1"/>
</dbReference>
<dbReference type="SUPFAM" id="SSF55874">
    <property type="entry name" value="ATPase domain of HSP90 chaperone/DNA topoisomerase II/histidine kinase"/>
    <property type="match status" value="1"/>
</dbReference>
<accession>A0A1V8SBH2</accession>
<dbReference type="PROSITE" id="PS50109">
    <property type="entry name" value="HIS_KIN"/>
    <property type="match status" value="1"/>
</dbReference>
<dbReference type="InterPro" id="IPR036097">
    <property type="entry name" value="HisK_dim/P_sf"/>
</dbReference>
<dbReference type="PRINTS" id="PR00081">
    <property type="entry name" value="GDHRDH"/>
</dbReference>
<evidence type="ECO:0000256" key="3">
    <source>
        <dbReference type="ARBA" id="ARBA00022679"/>
    </source>
</evidence>
<evidence type="ECO:0000256" key="5">
    <source>
        <dbReference type="PROSITE-ProRule" id="PRU00169"/>
    </source>
</evidence>
<sequence>MAQAISFSVDGKTAIVTGAGSGINYCFAKLLLERGCNVVIADLGLRPEAQKLVGQYTKQPRAVFVKTDVVNWDQLTNMFDVAEKEFGGADVVCPGAGIFEPHWTNFYHPPGTAKSKDDPHGHNGIGHYALFDININHPIRTTQLAMSRWLNPSANSKVGKVSLSNPKRIVHISSIAGQAPSTSTPMYIASKHAISGFIRSLAPLEARLGIRVNGVAPGVIKTPLWTEHPEKMLMIDEANDVWVEPEEVAEAMLRCVEGDGDDVKGGTVMEVLKGRTRTVGWRNDPGPEGPGGLAGNWEKSALLKIRSSDLVWTKPLHTMRSVSRHADGETRNVNIPPHSDKPQRKAYESRREREFYSYYESVLALADTAPPLCDLNDPESVASHRPRSSNDKALTAFVQLTALRLQARRSMLFFFDSDHAYILAEATRSLSLLDDREHEIDDSLWLGASKIPRGFSVCEVTADLPANHGSNADNADTSSIAHIIDDLRGDVRFCDRPYVSGGPRARFYAGVPVTTKHGINIGALCVLDDKPRGGGLSVADTRFLIGMATTVMTHLSMVRANTENQRSGDMTTALSAFIEGKSKSNDWLHRTAHHTANGPIHGLPDPQNTQRTQGARTRLTLRKRRSSTHDVDKSTASSGSTHAGSDNSAISRAKPSRREKHPQSLRARESRRSSSDGPSASDGRPLDSELTQQSIGTADFASQPSTVDSSKNLQEDRFTTQVKAVMNRAAGLIREAVDVDSVLFLDATIGSYEGRVSSLHALNETDSALTDTASEVKGVQNGQSSSGDGKSVPQPRGCPILGSAGGADSDEEGGSASSLKISESFLRSLLRRYPDGRVWHFNPDGEASSDDLPGSTMSQESTGESNDTDTEITVATPADRRSRKRLRARIKDGRMLQQLFPGVRSFLLVGLWDTGNERWYGASMIWSYSPVRILRASTDLNFVAAFCDVVLAEVARLEAQFVDRSKNDFISSISHELRSPLHGILGSAECLEEREHDPVGQELVRSVISCGTTLLDIINQLLQYSRLDNGAQQRHTQLREFGKAMKASKDTIAEESMSGAATPEAEIMLSRLTEEAIDTACAGFAHQGLTAYHKQATLKSRDHDDAEVRPAIIVDIEDAFDPAWALHVTTGSWKRICMNLVSNSLKYTPQGRIVVSLRKHELTTDEPRLTQVTLSVEDTGIGMSDAFQANNLFRPFRQEDSLAQGTGLGLNLVAKLAKAEGGKVVVKSKKAVGTTVTFTSQLAPATTVDVVNQEVLTPYTGVIYNMLGFARSDEHDEAEPQRVAGDRKLADVLSSMCHQLGMKLDAAGGAATGSPTLRLVHESIFTPDDSSKGASYKNLLSDPSVVICASRASALRLRKEVRQKPSSGGAHQFIWQPVGPTKLANAIAASLSSGEPASTEAMLDVETVLTSREAEAGAARVVAANTTAPQSPALHTAEVALRSKIDDAEQSSTRPLLEGPALAVTHPQGVSQVDITDDLCARRSLSLLLVDDNHVNLRLLTVFAKKAGYPYETARDGQEAVDVYKRSTRAPQNGSADTTAIRQPDVVLMDLNMPILDGFGATRQIRQFEKESDAPRAKIIALTGLGNRQAQDRSFACGVDLFLTKPVRLKELGALLSKLSIGDDEPSRANSP</sequence>
<feature type="compositionally biased region" description="Low complexity" evidence="6">
    <location>
        <begin position="634"/>
        <end position="645"/>
    </location>
</feature>
<dbReference type="GO" id="GO:0005886">
    <property type="term" value="C:plasma membrane"/>
    <property type="evidence" value="ECO:0007669"/>
    <property type="project" value="TreeGrafter"/>
</dbReference>
<dbReference type="Pfam" id="PF00072">
    <property type="entry name" value="Response_reg"/>
    <property type="match status" value="1"/>
</dbReference>
<dbReference type="FunFam" id="3.40.50.720:FF:000643">
    <property type="entry name" value="Short chain dehydrogenase/reductase family oxidoreductase, putative"/>
    <property type="match status" value="1"/>
</dbReference>
<gene>
    <name evidence="9" type="ORF">B0A48_17479</name>
</gene>
<reference evidence="10" key="1">
    <citation type="submission" date="2017-03" db="EMBL/GenBank/DDBJ databases">
        <title>Genomes of endolithic fungi from Antarctica.</title>
        <authorList>
            <person name="Coleine C."/>
            <person name="Masonjones S."/>
            <person name="Stajich J.E."/>
        </authorList>
    </citation>
    <scope>NUCLEOTIDE SEQUENCE [LARGE SCALE GENOMIC DNA]</scope>
    <source>
        <strain evidence="10">CCFEE 5527</strain>
    </source>
</reference>
<dbReference type="SUPFAM" id="SSF55781">
    <property type="entry name" value="GAF domain-like"/>
    <property type="match status" value="1"/>
</dbReference>
<dbReference type="InterPro" id="IPR001789">
    <property type="entry name" value="Sig_transdc_resp-reg_receiver"/>
</dbReference>